<accession>A0A395HVY6</accession>
<dbReference type="GeneID" id="37205290"/>
<reference evidence="2 3" key="1">
    <citation type="submission" date="2018-02" db="EMBL/GenBank/DDBJ databases">
        <title>The genomes of Aspergillus section Nigri reveals drivers in fungal speciation.</title>
        <authorList>
            <consortium name="DOE Joint Genome Institute"/>
            <person name="Vesth T.C."/>
            <person name="Nybo J."/>
            <person name="Theobald S."/>
            <person name="Brandl J."/>
            <person name="Frisvad J.C."/>
            <person name="Nielsen K.F."/>
            <person name="Lyhne E.K."/>
            <person name="Kogle M.E."/>
            <person name="Kuo A."/>
            <person name="Riley R."/>
            <person name="Clum A."/>
            <person name="Nolan M."/>
            <person name="Lipzen A."/>
            <person name="Salamov A."/>
            <person name="Henrissat B."/>
            <person name="Wiebenga A."/>
            <person name="De vries R.P."/>
            <person name="Grigoriev I.V."/>
            <person name="Mortensen U.H."/>
            <person name="Andersen M.R."/>
            <person name="Baker S.E."/>
        </authorList>
    </citation>
    <scope>NUCLEOTIDE SEQUENCE [LARGE SCALE GENOMIC DNA]</scope>
    <source>
        <strain evidence="2 3">CBS 101889</strain>
    </source>
</reference>
<keyword evidence="3" id="KW-1185">Reference proteome</keyword>
<dbReference type="AlphaFoldDB" id="A0A395HVY6"/>
<feature type="chain" id="PRO_5017184750" evidence="1">
    <location>
        <begin position="37"/>
        <end position="111"/>
    </location>
</feature>
<evidence type="ECO:0000313" key="3">
    <source>
        <dbReference type="Proteomes" id="UP000248961"/>
    </source>
</evidence>
<organism evidence="2 3">
    <name type="scientific">Aspergillus homomorphus (strain CBS 101889)</name>
    <dbReference type="NCBI Taxonomy" id="1450537"/>
    <lineage>
        <taxon>Eukaryota</taxon>
        <taxon>Fungi</taxon>
        <taxon>Dikarya</taxon>
        <taxon>Ascomycota</taxon>
        <taxon>Pezizomycotina</taxon>
        <taxon>Eurotiomycetes</taxon>
        <taxon>Eurotiomycetidae</taxon>
        <taxon>Eurotiales</taxon>
        <taxon>Aspergillaceae</taxon>
        <taxon>Aspergillus</taxon>
        <taxon>Aspergillus subgen. Circumdati</taxon>
    </lineage>
</organism>
<keyword evidence="1" id="KW-0732">Signal</keyword>
<dbReference type="EMBL" id="KZ824285">
    <property type="protein sequence ID" value="RAL12082.1"/>
    <property type="molecule type" value="Genomic_DNA"/>
</dbReference>
<dbReference type="Proteomes" id="UP000248961">
    <property type="component" value="Unassembled WGS sequence"/>
</dbReference>
<feature type="signal peptide" evidence="1">
    <location>
        <begin position="1"/>
        <end position="36"/>
    </location>
</feature>
<name>A0A395HVY6_ASPHC</name>
<dbReference type="VEuPathDB" id="FungiDB:BO97DRAFT_70371"/>
<proteinExistence type="predicted"/>
<evidence type="ECO:0000256" key="1">
    <source>
        <dbReference type="SAM" id="SignalP"/>
    </source>
</evidence>
<sequence>MYYNSICTKRYDRICFSMFLLLLLLLFLPNFPPSYRHQICPPPPPIRIASSAPWSSTTTTPFLNHDCLFALVCTFKYAASSSAIPQIQADCTPYYLTDEDNPPKILGPSLF</sequence>
<gene>
    <name evidence="2" type="ORF">BO97DRAFT_70371</name>
</gene>
<dbReference type="RefSeq" id="XP_025551236.1">
    <property type="nucleotide sequence ID" value="XM_025701001.1"/>
</dbReference>
<protein>
    <submittedName>
        <fullName evidence="2">Uncharacterized protein</fullName>
    </submittedName>
</protein>
<evidence type="ECO:0000313" key="2">
    <source>
        <dbReference type="EMBL" id="RAL12082.1"/>
    </source>
</evidence>